<feature type="domain" description="Formiminotransferase C-terminal subdomain" evidence="8">
    <location>
        <begin position="182"/>
        <end position="296"/>
    </location>
</feature>
<dbReference type="EMBL" id="DXFD01000038">
    <property type="protein sequence ID" value="HIX46486.1"/>
    <property type="molecule type" value="Genomic_DNA"/>
</dbReference>
<dbReference type="GO" id="GO:0005737">
    <property type="term" value="C:cytoplasm"/>
    <property type="evidence" value="ECO:0007669"/>
    <property type="project" value="UniProtKB-SubCell"/>
</dbReference>
<dbReference type="GO" id="GO:0005542">
    <property type="term" value="F:folic acid binding"/>
    <property type="evidence" value="ECO:0007669"/>
    <property type="project" value="UniProtKB-KW"/>
</dbReference>
<evidence type="ECO:0000256" key="5">
    <source>
        <dbReference type="ARBA" id="ARBA00022679"/>
    </source>
</evidence>
<dbReference type="PANTHER" id="PTHR12234">
    <property type="entry name" value="FORMIMINOTRANSFERASE-CYCLODEAMINASE"/>
    <property type="match status" value="1"/>
</dbReference>
<evidence type="ECO:0000313" key="10">
    <source>
        <dbReference type="EMBL" id="HIX46486.1"/>
    </source>
</evidence>
<comment type="pathway">
    <text evidence="2">Amino-acid degradation; L-histidine degradation into L-glutamate; L-glutamate from N-formimidoyl-L-glutamate (transferase route): step 1/1.</text>
</comment>
<dbReference type="Gene3D" id="3.30.70.670">
    <property type="entry name" value="Formiminotransferase, C-terminal subdomain"/>
    <property type="match status" value="1"/>
</dbReference>
<keyword evidence="4" id="KW-0963">Cytoplasm</keyword>
<evidence type="ECO:0000256" key="1">
    <source>
        <dbReference type="ARBA" id="ARBA00004496"/>
    </source>
</evidence>
<reference evidence="10" key="2">
    <citation type="submission" date="2021-04" db="EMBL/GenBank/DDBJ databases">
        <authorList>
            <person name="Gilroy R."/>
        </authorList>
    </citation>
    <scope>NUCLEOTIDE SEQUENCE</scope>
    <source>
        <strain evidence="10">26628</strain>
    </source>
</reference>
<dbReference type="GO" id="GO:0030409">
    <property type="term" value="F:glutamate formimidoyltransferase activity"/>
    <property type="evidence" value="ECO:0007669"/>
    <property type="project" value="UniProtKB-EC"/>
</dbReference>
<dbReference type="InterPro" id="IPR013802">
    <property type="entry name" value="Formiminotransferase_C"/>
</dbReference>
<dbReference type="InterPro" id="IPR051623">
    <property type="entry name" value="FTCD"/>
</dbReference>
<evidence type="ECO:0000256" key="4">
    <source>
        <dbReference type="ARBA" id="ARBA00022490"/>
    </source>
</evidence>
<dbReference type="NCBIfam" id="TIGR02024">
    <property type="entry name" value="FtcD"/>
    <property type="match status" value="1"/>
</dbReference>
<evidence type="ECO:0000256" key="6">
    <source>
        <dbReference type="ARBA" id="ARBA00022808"/>
    </source>
</evidence>
<dbReference type="SMART" id="SM01221">
    <property type="entry name" value="FTCD"/>
    <property type="match status" value="1"/>
</dbReference>
<dbReference type="GO" id="GO:0006547">
    <property type="term" value="P:L-histidine metabolic process"/>
    <property type="evidence" value="ECO:0007669"/>
    <property type="project" value="UniProtKB-KW"/>
</dbReference>
<dbReference type="SMART" id="SM01222">
    <property type="entry name" value="FTCD_N"/>
    <property type="match status" value="1"/>
</dbReference>
<evidence type="ECO:0000259" key="9">
    <source>
        <dbReference type="SMART" id="SM01222"/>
    </source>
</evidence>
<dbReference type="Proteomes" id="UP000824249">
    <property type="component" value="Unassembled WGS sequence"/>
</dbReference>
<evidence type="ECO:0000313" key="11">
    <source>
        <dbReference type="Proteomes" id="UP000824249"/>
    </source>
</evidence>
<dbReference type="SUPFAM" id="SSF55116">
    <property type="entry name" value="Formiminotransferase domain of formiminotransferase-cyclodeaminase"/>
    <property type="match status" value="2"/>
</dbReference>
<dbReference type="InterPro" id="IPR037070">
    <property type="entry name" value="Formiminotransferase_C_sf"/>
</dbReference>
<organism evidence="10 11">
    <name type="scientific">Candidatus Borkfalkia faecigallinarum</name>
    <dbReference type="NCBI Taxonomy" id="2838509"/>
    <lineage>
        <taxon>Bacteria</taxon>
        <taxon>Bacillati</taxon>
        <taxon>Bacillota</taxon>
        <taxon>Clostridia</taxon>
        <taxon>Christensenellales</taxon>
        <taxon>Christensenellaceae</taxon>
        <taxon>Candidatus Borkfalkia</taxon>
    </lineage>
</organism>
<dbReference type="InterPro" id="IPR012886">
    <property type="entry name" value="Formiminotransferase_N"/>
</dbReference>
<reference evidence="10" key="1">
    <citation type="journal article" date="2021" name="PeerJ">
        <title>Extensive microbial diversity within the chicken gut microbiome revealed by metagenomics and culture.</title>
        <authorList>
            <person name="Gilroy R."/>
            <person name="Ravi A."/>
            <person name="Getino M."/>
            <person name="Pursley I."/>
            <person name="Horton D.L."/>
            <person name="Alikhan N.F."/>
            <person name="Baker D."/>
            <person name="Gharbi K."/>
            <person name="Hall N."/>
            <person name="Watson M."/>
            <person name="Adriaenssens E.M."/>
            <person name="Foster-Nyarko E."/>
            <person name="Jarju S."/>
            <person name="Secka A."/>
            <person name="Antonio M."/>
            <person name="Oren A."/>
            <person name="Chaudhuri R.R."/>
            <person name="La Ragione R."/>
            <person name="Hildebrand F."/>
            <person name="Pallen M.J."/>
        </authorList>
    </citation>
    <scope>NUCLEOTIDE SEQUENCE</scope>
    <source>
        <strain evidence="10">26628</strain>
    </source>
</reference>
<comment type="subcellular location">
    <subcellularLocation>
        <location evidence="1">Cytoplasm</location>
    </subcellularLocation>
</comment>
<dbReference type="AlphaFoldDB" id="A0A9D1VTB1"/>
<dbReference type="PANTHER" id="PTHR12234:SF8">
    <property type="entry name" value="FORMIMINOTRANSFERASE-CYCLODEAMINASE"/>
    <property type="match status" value="1"/>
</dbReference>
<dbReference type="InterPro" id="IPR022384">
    <property type="entry name" value="FormiminoTrfase_cat_dom_sf"/>
</dbReference>
<dbReference type="Pfam" id="PF07837">
    <property type="entry name" value="FTCD_N"/>
    <property type="match status" value="1"/>
</dbReference>
<evidence type="ECO:0000256" key="2">
    <source>
        <dbReference type="ARBA" id="ARBA00005082"/>
    </source>
</evidence>
<evidence type="ECO:0000256" key="7">
    <source>
        <dbReference type="ARBA" id="ARBA00022954"/>
    </source>
</evidence>
<accession>A0A9D1VTB1</accession>
<keyword evidence="5 10" id="KW-0808">Transferase</keyword>
<evidence type="ECO:0000256" key="3">
    <source>
        <dbReference type="ARBA" id="ARBA00012252"/>
    </source>
</evidence>
<gene>
    <name evidence="10" type="primary">ftcD</name>
    <name evidence="10" type="ORF">H9737_02205</name>
</gene>
<keyword evidence="6" id="KW-0369">Histidine metabolism</keyword>
<keyword evidence="7" id="KW-0290">Folate-binding</keyword>
<dbReference type="InterPro" id="IPR037064">
    <property type="entry name" value="Formiminotransferase_N_sf"/>
</dbReference>
<comment type="caution">
    <text evidence="10">The sequence shown here is derived from an EMBL/GenBank/DDBJ whole genome shotgun (WGS) entry which is preliminary data.</text>
</comment>
<proteinExistence type="predicted"/>
<dbReference type="Pfam" id="PF02971">
    <property type="entry name" value="FTCD"/>
    <property type="match status" value="1"/>
</dbReference>
<name>A0A9D1VTB1_9FIRM</name>
<dbReference type="EC" id="2.1.2.5" evidence="3"/>
<sequence length="298" mass="32739">MAKLLECVPNYSEGRDLDKVEQIVGCFRGRQGVKLLDYSSDADHNRTVVTVIGEPEALVAAVVDSVGKALELIDMTKHKGQHPRMGAVDVIPFIPVRETTVEDADAAAKAAATAASEKFGQPFFLYESSATAPNRVNLAEIRRGQFEGMAEKMKDQAHWKPDYGPATIHPTGGVTAIGARPPLVAYNVDLDTSDLAVADKIVHMVRHINGGFRYCKAMAVELKERGIVQVSMNLTDYSKTAIYRVLETIRMEARRFGVNVLGSEIVGLVPMQALVDCAEYYLQLENFSIEQVLESRLL</sequence>
<dbReference type="InterPro" id="IPR004227">
    <property type="entry name" value="Formiminotransferase_cat"/>
</dbReference>
<feature type="domain" description="Formiminotransferase N-terminal subdomain" evidence="9">
    <location>
        <begin position="3"/>
        <end position="181"/>
    </location>
</feature>
<dbReference type="Gene3D" id="3.30.990.10">
    <property type="entry name" value="Formiminotransferase, N-terminal subdomain"/>
    <property type="match status" value="1"/>
</dbReference>
<evidence type="ECO:0000259" key="8">
    <source>
        <dbReference type="SMART" id="SM01221"/>
    </source>
</evidence>
<protein>
    <recommendedName>
        <fullName evidence="3">glutamate formimidoyltransferase</fullName>
        <ecNumber evidence="3">2.1.2.5</ecNumber>
    </recommendedName>
</protein>